<keyword evidence="2" id="KW-0449">Lipoprotein</keyword>
<dbReference type="CDD" id="cd22784">
    <property type="entry name" value="DPBB_MltA_YuiC-like"/>
    <property type="match status" value="1"/>
</dbReference>
<dbReference type="AlphaFoldDB" id="A0A918MQD3"/>
<keyword evidence="1" id="KW-1133">Transmembrane helix</keyword>
<reference evidence="2" key="2">
    <citation type="submission" date="2020-09" db="EMBL/GenBank/DDBJ databases">
        <authorList>
            <person name="Sun Q."/>
            <person name="Kim S."/>
        </authorList>
    </citation>
    <scope>NUCLEOTIDE SEQUENCE</scope>
    <source>
        <strain evidence="2">KCTC 12113</strain>
    </source>
</reference>
<dbReference type="EMBL" id="BMWP01000025">
    <property type="protein sequence ID" value="GGW44190.1"/>
    <property type="molecule type" value="Genomic_DNA"/>
</dbReference>
<keyword evidence="1" id="KW-0812">Transmembrane</keyword>
<reference evidence="2" key="1">
    <citation type="journal article" date="2014" name="Int. J. Syst. Evol. Microbiol.">
        <title>Complete genome sequence of Corynebacterium casei LMG S-19264T (=DSM 44701T), isolated from a smear-ripened cheese.</title>
        <authorList>
            <consortium name="US DOE Joint Genome Institute (JGI-PGF)"/>
            <person name="Walter F."/>
            <person name="Albersmeier A."/>
            <person name="Kalinowski J."/>
            <person name="Ruckert C."/>
        </authorList>
    </citation>
    <scope>NUCLEOTIDE SEQUENCE</scope>
    <source>
        <strain evidence="2">KCTC 12113</strain>
    </source>
</reference>
<name>A0A918MQD3_9FLAO</name>
<evidence type="ECO:0000313" key="2">
    <source>
        <dbReference type="EMBL" id="GGW44190.1"/>
    </source>
</evidence>
<feature type="transmembrane region" description="Helical" evidence="1">
    <location>
        <begin position="28"/>
        <end position="45"/>
    </location>
</feature>
<comment type="caution">
    <text evidence="2">The sequence shown here is derived from an EMBL/GenBank/DDBJ whole genome shotgun (WGS) entry which is preliminary data.</text>
</comment>
<keyword evidence="3" id="KW-1185">Reference proteome</keyword>
<gene>
    <name evidence="2" type="ORF">GCM10007383_30720</name>
</gene>
<evidence type="ECO:0000256" key="1">
    <source>
        <dbReference type="SAM" id="Phobius"/>
    </source>
</evidence>
<organism evidence="2 3">
    <name type="scientific">Arenibacter certesii</name>
    <dbReference type="NCBI Taxonomy" id="228955"/>
    <lineage>
        <taxon>Bacteria</taxon>
        <taxon>Pseudomonadati</taxon>
        <taxon>Bacteroidota</taxon>
        <taxon>Flavobacteriia</taxon>
        <taxon>Flavobacteriales</taxon>
        <taxon>Flavobacteriaceae</taxon>
        <taxon>Arenibacter</taxon>
    </lineage>
</organism>
<proteinExistence type="predicted"/>
<protein>
    <submittedName>
        <fullName evidence="2">Lipoprotein</fullName>
    </submittedName>
</protein>
<dbReference type="Proteomes" id="UP000634668">
    <property type="component" value="Unassembled WGS sequence"/>
</dbReference>
<accession>A0A918MQD3</accession>
<keyword evidence="1" id="KW-0472">Membrane</keyword>
<sequence length="167" mass="19429">MTYTVVKSKYIVVRTKSTNITMTLKFPFVYRYVFIIVLLVSLSSCKNKETESGYYWKSIQVTATAYNSFPSQTSRIHPNITAWGDSLKPGMKIIAVSQDLIPLGLDYNTVVRIKGDTTQYLVKDKMNSKWKKRIDIYMDKDKSRALKWGRKKVTLFYRVKKDSLKVE</sequence>
<evidence type="ECO:0000313" key="3">
    <source>
        <dbReference type="Proteomes" id="UP000634668"/>
    </source>
</evidence>